<feature type="region of interest" description="Disordered" evidence="4">
    <location>
        <begin position="1"/>
        <end position="21"/>
    </location>
</feature>
<evidence type="ECO:0000256" key="3">
    <source>
        <dbReference type="PROSITE-ProRule" id="PRU00023"/>
    </source>
</evidence>
<dbReference type="Proteomes" id="UP000567885">
    <property type="component" value="Unassembled WGS sequence"/>
</dbReference>
<feature type="repeat" description="ANK" evidence="3">
    <location>
        <begin position="90"/>
        <end position="122"/>
    </location>
</feature>
<dbReference type="AlphaFoldDB" id="A0A8H5TAI8"/>
<sequence>MGGIKQTARRRSQERASRPAPNTTTLMLRQAVSKGNVTMLESLLKNARFEINKKDRDGLTLLHYAVINGQLQIFNFLLKNRALVSTLCSHGRALLHYAAWHGHLEIANVLLKIGVSIKIQDKDRRTALDFAIYYHRWELVQLLLEVGNHQWVSFQSQTQHRDSPRAAAIGDVAVISAMKQETETYPRNAMEVAALLGREDLIHRFVNEHGCHPQGCKEQGTSPMYVAVENGHHMCVETLVQYDADVNDPGRSYKTTLECALGLRDLRIAAILLGAGASIFYNAQDPNPENTTVALLAMRGPSMAAQLLSHIPSIEGLSSWLVGMARSKHVSILQEYFRNVAPNVQEKYGTKDDQTRIPKLVKLLIQNRGTVADRTRAIIAALEHEFIGVFFLVSTVEPEMLRDIQIKVSYIHDKARILLPSHINTQTDNNLITCLARAGYTHRTPLYDLCEAGKTTEVRERLEAGNEFVNALGPRNRTPLHSAAHQGLLDLVELLVYHGADLTARTQFGSTPIQLAEKRKHAPVVEFLKNSELAKTRRA</sequence>
<evidence type="ECO:0000313" key="6">
    <source>
        <dbReference type="Proteomes" id="UP000567885"/>
    </source>
</evidence>
<dbReference type="InterPro" id="IPR036770">
    <property type="entry name" value="Ankyrin_rpt-contain_sf"/>
</dbReference>
<proteinExistence type="predicted"/>
<dbReference type="Pfam" id="PF13857">
    <property type="entry name" value="Ank_5"/>
    <property type="match status" value="1"/>
</dbReference>
<dbReference type="EMBL" id="JAAGWQ010000090">
    <property type="protein sequence ID" value="KAF5668664.1"/>
    <property type="molecule type" value="Genomic_DNA"/>
</dbReference>
<feature type="repeat" description="ANK" evidence="3">
    <location>
        <begin position="57"/>
        <end position="89"/>
    </location>
</feature>
<dbReference type="OrthoDB" id="539213at2759"/>
<evidence type="ECO:0000256" key="1">
    <source>
        <dbReference type="ARBA" id="ARBA00022737"/>
    </source>
</evidence>
<dbReference type="PRINTS" id="PR01415">
    <property type="entry name" value="ANKYRIN"/>
</dbReference>
<dbReference type="PROSITE" id="PS50088">
    <property type="entry name" value="ANK_REPEAT"/>
    <property type="match status" value="4"/>
</dbReference>
<dbReference type="PROSITE" id="PS50297">
    <property type="entry name" value="ANK_REP_REGION"/>
    <property type="match status" value="4"/>
</dbReference>
<dbReference type="PANTHER" id="PTHR24198">
    <property type="entry name" value="ANKYRIN REPEAT AND PROTEIN KINASE DOMAIN-CONTAINING PROTEIN"/>
    <property type="match status" value="1"/>
</dbReference>
<dbReference type="Gene3D" id="1.25.40.20">
    <property type="entry name" value="Ankyrin repeat-containing domain"/>
    <property type="match status" value="3"/>
</dbReference>
<dbReference type="InterPro" id="IPR002110">
    <property type="entry name" value="Ankyrin_rpt"/>
</dbReference>
<dbReference type="SUPFAM" id="SSF48403">
    <property type="entry name" value="Ankyrin repeat"/>
    <property type="match status" value="2"/>
</dbReference>
<comment type="caution">
    <text evidence="5">The sequence shown here is derived from an EMBL/GenBank/DDBJ whole genome shotgun (WGS) entry which is preliminary data.</text>
</comment>
<name>A0A8H5TAI8_FUSHE</name>
<feature type="repeat" description="ANK" evidence="3">
    <location>
        <begin position="219"/>
        <end position="251"/>
    </location>
</feature>
<evidence type="ECO:0000256" key="2">
    <source>
        <dbReference type="ARBA" id="ARBA00023043"/>
    </source>
</evidence>
<organism evidence="5 6">
    <name type="scientific">Fusarium heterosporum</name>
    <dbReference type="NCBI Taxonomy" id="42747"/>
    <lineage>
        <taxon>Eukaryota</taxon>
        <taxon>Fungi</taxon>
        <taxon>Dikarya</taxon>
        <taxon>Ascomycota</taxon>
        <taxon>Pezizomycotina</taxon>
        <taxon>Sordariomycetes</taxon>
        <taxon>Hypocreomycetidae</taxon>
        <taxon>Hypocreales</taxon>
        <taxon>Nectriaceae</taxon>
        <taxon>Fusarium</taxon>
        <taxon>Fusarium heterosporum species complex</taxon>
    </lineage>
</organism>
<dbReference type="Pfam" id="PF12796">
    <property type="entry name" value="Ank_2"/>
    <property type="match status" value="2"/>
</dbReference>
<accession>A0A8H5TAI8</accession>
<evidence type="ECO:0000256" key="4">
    <source>
        <dbReference type="SAM" id="MobiDB-lite"/>
    </source>
</evidence>
<dbReference type="SMART" id="SM00248">
    <property type="entry name" value="ANK"/>
    <property type="match status" value="8"/>
</dbReference>
<protein>
    <submittedName>
        <fullName evidence="5">Serine threonine phosphatase 6 regulatory ankyrin repeat subunit B-like isoform X2</fullName>
    </submittedName>
</protein>
<keyword evidence="6" id="KW-1185">Reference proteome</keyword>
<keyword evidence="1" id="KW-0677">Repeat</keyword>
<dbReference type="PANTHER" id="PTHR24198:SF165">
    <property type="entry name" value="ANKYRIN REPEAT-CONTAINING PROTEIN-RELATED"/>
    <property type="match status" value="1"/>
</dbReference>
<evidence type="ECO:0000313" key="5">
    <source>
        <dbReference type="EMBL" id="KAF5668664.1"/>
    </source>
</evidence>
<gene>
    <name evidence="5" type="ORF">FHETE_5215</name>
</gene>
<reference evidence="5 6" key="1">
    <citation type="submission" date="2020-05" db="EMBL/GenBank/DDBJ databases">
        <title>Identification and distribution of gene clusters putatively required for synthesis of sphingolipid metabolism inhibitors in phylogenetically diverse species of the filamentous fungus Fusarium.</title>
        <authorList>
            <person name="Kim H.-S."/>
            <person name="Busman M."/>
            <person name="Brown D.W."/>
            <person name="Divon H."/>
            <person name="Uhlig S."/>
            <person name="Proctor R.H."/>
        </authorList>
    </citation>
    <scope>NUCLEOTIDE SEQUENCE [LARGE SCALE GENOMIC DNA]</scope>
    <source>
        <strain evidence="5 6">NRRL 20693</strain>
    </source>
</reference>
<feature type="repeat" description="ANK" evidence="3">
    <location>
        <begin position="475"/>
        <end position="507"/>
    </location>
</feature>
<keyword evidence="2 3" id="KW-0040">ANK repeat</keyword>